<dbReference type="EMBL" id="SJPJ01000001">
    <property type="protein sequence ID" value="TWT83788.1"/>
    <property type="molecule type" value="Genomic_DNA"/>
</dbReference>
<dbReference type="Pfam" id="PF00805">
    <property type="entry name" value="Pentapeptide"/>
    <property type="match status" value="3"/>
</dbReference>
<proteinExistence type="predicted"/>
<evidence type="ECO:0000256" key="1">
    <source>
        <dbReference type="SAM" id="Phobius"/>
    </source>
</evidence>
<accession>A0A5C5Z9B1</accession>
<evidence type="ECO:0000313" key="3">
    <source>
        <dbReference type="Proteomes" id="UP000315010"/>
    </source>
</evidence>
<feature type="transmembrane region" description="Helical" evidence="1">
    <location>
        <begin position="21"/>
        <end position="39"/>
    </location>
</feature>
<organism evidence="2 3">
    <name type="scientific">Novipirellula herctigrandis</name>
    <dbReference type="NCBI Taxonomy" id="2527986"/>
    <lineage>
        <taxon>Bacteria</taxon>
        <taxon>Pseudomonadati</taxon>
        <taxon>Planctomycetota</taxon>
        <taxon>Planctomycetia</taxon>
        <taxon>Pirellulales</taxon>
        <taxon>Pirellulaceae</taxon>
        <taxon>Novipirellula</taxon>
    </lineage>
</organism>
<reference evidence="2 3" key="1">
    <citation type="submission" date="2019-02" db="EMBL/GenBank/DDBJ databases">
        <title>Deep-cultivation of Planctomycetes and their phenomic and genomic characterization uncovers novel biology.</title>
        <authorList>
            <person name="Wiegand S."/>
            <person name="Jogler M."/>
            <person name="Boedeker C."/>
            <person name="Pinto D."/>
            <person name="Vollmers J."/>
            <person name="Rivas-Marin E."/>
            <person name="Kohn T."/>
            <person name="Peeters S.H."/>
            <person name="Heuer A."/>
            <person name="Rast P."/>
            <person name="Oberbeckmann S."/>
            <person name="Bunk B."/>
            <person name="Jeske O."/>
            <person name="Meyerdierks A."/>
            <person name="Storesund J.E."/>
            <person name="Kallscheuer N."/>
            <person name="Luecker S."/>
            <person name="Lage O.M."/>
            <person name="Pohl T."/>
            <person name="Merkel B.J."/>
            <person name="Hornburger P."/>
            <person name="Mueller R.-W."/>
            <person name="Bruemmer F."/>
            <person name="Labrenz M."/>
            <person name="Spormann A.M."/>
            <person name="Op Den Camp H."/>
            <person name="Overmann J."/>
            <person name="Amann R."/>
            <person name="Jetten M.S.M."/>
            <person name="Mascher T."/>
            <person name="Medema M.H."/>
            <person name="Devos D.P."/>
            <person name="Kaster A.-K."/>
            <person name="Ovreas L."/>
            <person name="Rohde M."/>
            <person name="Galperin M.Y."/>
            <person name="Jogler C."/>
        </authorList>
    </citation>
    <scope>NUCLEOTIDE SEQUENCE [LARGE SCALE GENOMIC DNA]</scope>
    <source>
        <strain evidence="2 3">CA13</strain>
    </source>
</reference>
<comment type="caution">
    <text evidence="2">The sequence shown here is derived from an EMBL/GenBank/DDBJ whole genome shotgun (WGS) entry which is preliminary data.</text>
</comment>
<keyword evidence="1" id="KW-1133">Transmembrane helix</keyword>
<gene>
    <name evidence="2" type="ORF">CA13_52590</name>
</gene>
<dbReference type="PANTHER" id="PTHR14136:SF25">
    <property type="entry name" value="BTB_POZ DOMAIN-CONTAINING PROTEIN"/>
    <property type="match status" value="1"/>
</dbReference>
<sequence>MSLKHRIRRTNQRIVVNKQHFRTWISILLSVLIPCITSGDVYQPKVELGPWAGDLKIEPGMVAKGYRLWGSEIVGQDLSHASFDDCELTGVTFRQCNLFGTTFRRTLMTGMTINDCDWGENEFSDAVVNGINYGDLNDQWEAMGMSAAQFMTTWSYKNRDLHNCVVPSNSFDSSYDFADFNLAGAYFFRISNAQFVKSRIADATFQYCDLTNCAFDDAVLYGNRFSNCKIDLKRWSSAASFTFSGVEFAGVEFSGPIDFSGRNLVGGALNSHSDFHVNFENAKINGFVAKGGLDGANIHVTKSYKTGNLSEVRISTSDLSGADFSGQLLANSKFWRCDFTNCKFDDAVITASSFKECTGLTREQIESTWNFKHGHMTDIELPNRLFD</sequence>
<dbReference type="InterPro" id="IPR001646">
    <property type="entry name" value="5peptide_repeat"/>
</dbReference>
<dbReference type="Proteomes" id="UP000315010">
    <property type="component" value="Unassembled WGS sequence"/>
</dbReference>
<dbReference type="PANTHER" id="PTHR14136">
    <property type="entry name" value="BTB_POZ DOMAIN-CONTAINING PROTEIN KCTD9"/>
    <property type="match status" value="1"/>
</dbReference>
<dbReference type="AlphaFoldDB" id="A0A5C5Z9B1"/>
<dbReference type="OrthoDB" id="245382at2"/>
<keyword evidence="1" id="KW-0812">Transmembrane</keyword>
<protein>
    <submittedName>
        <fullName evidence="2">Pentapeptide repeats (8 copies)</fullName>
    </submittedName>
</protein>
<keyword evidence="3" id="KW-1185">Reference proteome</keyword>
<dbReference type="InterPro" id="IPR051082">
    <property type="entry name" value="Pentapeptide-BTB/POZ_domain"/>
</dbReference>
<evidence type="ECO:0000313" key="2">
    <source>
        <dbReference type="EMBL" id="TWT83788.1"/>
    </source>
</evidence>
<keyword evidence="1" id="KW-0472">Membrane</keyword>
<dbReference type="SUPFAM" id="SSF141571">
    <property type="entry name" value="Pentapeptide repeat-like"/>
    <property type="match status" value="2"/>
</dbReference>
<dbReference type="Gene3D" id="2.160.20.80">
    <property type="entry name" value="E3 ubiquitin-protein ligase SopA"/>
    <property type="match status" value="3"/>
</dbReference>
<name>A0A5C5Z9B1_9BACT</name>